<dbReference type="EMBL" id="JAESDN010000005">
    <property type="protein sequence ID" value="KAG7050078.1"/>
    <property type="molecule type" value="Genomic_DNA"/>
</dbReference>
<reference evidence="2" key="1">
    <citation type="submission" date="2021-05" db="EMBL/GenBank/DDBJ databases">
        <title>Comparative genomics of three Colletotrichum scovillei strains and genetic complementation revealed genes involved fungal growth and virulence on chili pepper.</title>
        <authorList>
            <person name="Hsieh D.-K."/>
            <person name="Chuang S.-C."/>
            <person name="Chen C.-Y."/>
            <person name="Chao Y.-T."/>
            <person name="Lu M.-Y.J."/>
            <person name="Lee M.-H."/>
            <person name="Shih M.-C."/>
        </authorList>
    </citation>
    <scope>NUCLEOTIDE SEQUENCE</scope>
    <source>
        <strain evidence="2">Coll-153</strain>
    </source>
</reference>
<feature type="chain" id="PRO_5040315815" evidence="1">
    <location>
        <begin position="33"/>
        <end position="305"/>
    </location>
</feature>
<sequence length="305" mass="32090">MFPRLQPCRRKSVFSTLLLFFLLALLIDLTSASPSSVTEQALDKQTRDTTVLQDYTYLAIAADTSCDASAGQYNCLSDSFQYCLNGTWSTVTACTENSEKSAESSSLCSPVGRTDTIDFNGECEISAAWGWGNGGGGWGGGRGYYGAGERVEVSRWVWSFVETNVYQSLNATITMATHTNPTAVNAETAGTANTYENPNVNTATSHTTATGEIPATHSTSRAATSAVGGGDAPTTRSGGIGQQIKGAFAQGHGMGEVIRGKFNSAVDTAAGDSQGMAKNKNITTGGEREFATKDFVKKGTLDKAL</sequence>
<name>A0A9P7R6C1_9PEZI</name>
<evidence type="ECO:0000313" key="2">
    <source>
        <dbReference type="EMBL" id="KAG7050078.1"/>
    </source>
</evidence>
<evidence type="ECO:0000256" key="1">
    <source>
        <dbReference type="SAM" id="SignalP"/>
    </source>
</evidence>
<keyword evidence="3" id="KW-1185">Reference proteome</keyword>
<accession>A0A9P7R6C1</accession>
<gene>
    <name evidence="2" type="ORF">JMJ77_012832</name>
</gene>
<keyword evidence="1" id="KW-0732">Signal</keyword>
<organism evidence="2 3">
    <name type="scientific">Colletotrichum scovillei</name>
    <dbReference type="NCBI Taxonomy" id="1209932"/>
    <lineage>
        <taxon>Eukaryota</taxon>
        <taxon>Fungi</taxon>
        <taxon>Dikarya</taxon>
        <taxon>Ascomycota</taxon>
        <taxon>Pezizomycotina</taxon>
        <taxon>Sordariomycetes</taxon>
        <taxon>Hypocreomycetidae</taxon>
        <taxon>Glomerellales</taxon>
        <taxon>Glomerellaceae</taxon>
        <taxon>Colletotrichum</taxon>
        <taxon>Colletotrichum acutatum species complex</taxon>
    </lineage>
</organism>
<protein>
    <submittedName>
        <fullName evidence="2">Extracellular protein</fullName>
    </submittedName>
</protein>
<proteinExistence type="predicted"/>
<comment type="caution">
    <text evidence="2">The sequence shown here is derived from an EMBL/GenBank/DDBJ whole genome shotgun (WGS) entry which is preliminary data.</text>
</comment>
<feature type="signal peptide" evidence="1">
    <location>
        <begin position="1"/>
        <end position="32"/>
    </location>
</feature>
<dbReference type="AlphaFoldDB" id="A0A9P7R6C1"/>
<dbReference type="Proteomes" id="UP000699042">
    <property type="component" value="Unassembled WGS sequence"/>
</dbReference>
<evidence type="ECO:0000313" key="3">
    <source>
        <dbReference type="Proteomes" id="UP000699042"/>
    </source>
</evidence>